<evidence type="ECO:0000313" key="10">
    <source>
        <dbReference type="Proteomes" id="UP000591071"/>
    </source>
</evidence>
<evidence type="ECO:0000313" key="8">
    <source>
        <dbReference type="EMBL" id="MFG6271833.1"/>
    </source>
</evidence>
<evidence type="ECO:0000313" key="11">
    <source>
        <dbReference type="Proteomes" id="UP001605989"/>
    </source>
</evidence>
<dbReference type="GO" id="GO:0045259">
    <property type="term" value="C:proton-transporting ATP synthase complex"/>
    <property type="evidence" value="ECO:0007669"/>
    <property type="project" value="UniProtKB-KW"/>
</dbReference>
<dbReference type="SUPFAM" id="SSF47928">
    <property type="entry name" value="N-terminal domain of the delta subunit of the F1F0-ATP synthase"/>
    <property type="match status" value="1"/>
</dbReference>
<dbReference type="Pfam" id="PF00213">
    <property type="entry name" value="OSCP"/>
    <property type="match status" value="1"/>
</dbReference>
<keyword evidence="6 7" id="KW-0066">ATP synthesis</keyword>
<dbReference type="OrthoDB" id="9802471at2"/>
<keyword evidence="4 7" id="KW-0406">Ion transport</keyword>
<comment type="similarity">
    <text evidence="7">Belongs to the ATPase delta chain family.</text>
</comment>
<evidence type="ECO:0000256" key="1">
    <source>
        <dbReference type="ARBA" id="ARBA00004370"/>
    </source>
</evidence>
<protein>
    <recommendedName>
        <fullName evidence="7">ATP synthase subunit delta</fullName>
    </recommendedName>
    <alternativeName>
        <fullName evidence="7">ATP synthase F(1) sector subunit delta</fullName>
    </alternativeName>
    <alternativeName>
        <fullName evidence="7">F-type ATPase subunit delta</fullName>
        <shortName evidence="7">F-ATPase subunit delta</shortName>
    </alternativeName>
</protein>
<dbReference type="NCBIfam" id="TIGR01145">
    <property type="entry name" value="ATP_synt_delta"/>
    <property type="match status" value="1"/>
</dbReference>
<dbReference type="Gene3D" id="1.10.520.20">
    <property type="entry name" value="N-terminal domain of the delta subunit of the F1F0-ATP synthase"/>
    <property type="match status" value="1"/>
</dbReference>
<dbReference type="GO" id="GO:0046933">
    <property type="term" value="F:proton-transporting ATP synthase activity, rotational mechanism"/>
    <property type="evidence" value="ECO:0007669"/>
    <property type="project" value="UniProtKB-UniRule"/>
</dbReference>
<gene>
    <name evidence="7" type="primary">atpH</name>
    <name evidence="8" type="ORF">ACGTZG_01355</name>
    <name evidence="9" type="ORF">HF872_09815</name>
</gene>
<dbReference type="PRINTS" id="PR00125">
    <property type="entry name" value="ATPASEDELTA"/>
</dbReference>
<dbReference type="HAMAP" id="MF_01416">
    <property type="entry name" value="ATP_synth_delta_bact"/>
    <property type="match status" value="1"/>
</dbReference>
<comment type="caution">
    <text evidence="9">The sequence shown here is derived from an EMBL/GenBank/DDBJ whole genome shotgun (WGS) entry which is preliminary data.</text>
</comment>
<keyword evidence="3 7" id="KW-0375">Hydrogen ion transport</keyword>
<keyword evidence="5 7" id="KW-0472">Membrane</keyword>
<dbReference type="Proteomes" id="UP000591071">
    <property type="component" value="Unassembled WGS sequence"/>
</dbReference>
<dbReference type="EMBL" id="JABAFG010000016">
    <property type="protein sequence ID" value="NME28912.1"/>
    <property type="molecule type" value="Genomic_DNA"/>
</dbReference>
<sequence>MIPEAVYSKYSQAMFDIAKEQHKMDVYGDELKAVRDTMQLNPELKKFIHHPLVPPQSKKETLHAIFADDVSPVVLQFLYVMIDRRREAAIIAAIDGFIDLARAAQNIEVAKIRLVKPLSAEEEKQLVASLEKMTGKHIEPLYYMDPSIIGGMIVQIGDRLIDGSLKRQLTDMQHSLLQSDVMNEVTDEK</sequence>
<keyword evidence="7" id="KW-1003">Cell membrane</keyword>
<evidence type="ECO:0000256" key="2">
    <source>
        <dbReference type="ARBA" id="ARBA00022448"/>
    </source>
</evidence>
<organism evidence="9 10">
    <name type="scientific">Megasphaera hexanoica</name>
    <dbReference type="NCBI Taxonomy" id="1675036"/>
    <lineage>
        <taxon>Bacteria</taxon>
        <taxon>Bacillati</taxon>
        <taxon>Bacillota</taxon>
        <taxon>Negativicutes</taxon>
        <taxon>Veillonellales</taxon>
        <taxon>Veillonellaceae</taxon>
        <taxon>Megasphaera</taxon>
    </lineage>
</organism>
<proteinExistence type="inferred from homology"/>
<keyword evidence="7" id="KW-0139">CF(1)</keyword>
<dbReference type="InterPro" id="IPR026015">
    <property type="entry name" value="ATP_synth_OSCP/delta_N_sf"/>
</dbReference>
<dbReference type="EMBL" id="JBIEKR010000001">
    <property type="protein sequence ID" value="MFG6271833.1"/>
    <property type="molecule type" value="Genomic_DNA"/>
</dbReference>
<keyword evidence="11" id="KW-1185">Reference proteome</keyword>
<reference evidence="8 11" key="2">
    <citation type="submission" date="2024-10" db="EMBL/GenBank/DDBJ databases">
        <authorList>
            <person name="Sang B.-I."/>
            <person name="Prabhaharan D."/>
        </authorList>
    </citation>
    <scope>NUCLEOTIDE SEQUENCE [LARGE SCALE GENOMIC DNA]</scope>
    <source>
        <strain evidence="8 11">MH</strain>
    </source>
</reference>
<name>A0A848BT80_9FIRM</name>
<evidence type="ECO:0000313" key="9">
    <source>
        <dbReference type="EMBL" id="NME28912.1"/>
    </source>
</evidence>
<evidence type="ECO:0000256" key="6">
    <source>
        <dbReference type="ARBA" id="ARBA00023310"/>
    </source>
</evidence>
<keyword evidence="2 7" id="KW-0813">Transport</keyword>
<comment type="subcellular location">
    <subcellularLocation>
        <location evidence="7">Cell membrane</location>
        <topology evidence="7">Peripheral membrane protein</topology>
    </subcellularLocation>
    <subcellularLocation>
        <location evidence="1">Membrane</location>
    </subcellularLocation>
</comment>
<dbReference type="GO" id="GO:0005886">
    <property type="term" value="C:plasma membrane"/>
    <property type="evidence" value="ECO:0007669"/>
    <property type="project" value="UniProtKB-SubCell"/>
</dbReference>
<evidence type="ECO:0000256" key="4">
    <source>
        <dbReference type="ARBA" id="ARBA00023065"/>
    </source>
</evidence>
<evidence type="ECO:0000256" key="3">
    <source>
        <dbReference type="ARBA" id="ARBA00022781"/>
    </source>
</evidence>
<dbReference type="RefSeq" id="WP_075582248.1">
    <property type="nucleotide sequence ID" value="NZ_CP011940.1"/>
</dbReference>
<dbReference type="Proteomes" id="UP001605989">
    <property type="component" value="Unassembled WGS sequence"/>
</dbReference>
<comment type="function">
    <text evidence="7">F(1)F(0) ATP synthase produces ATP from ADP in the presence of a proton or sodium gradient. F-type ATPases consist of two structural domains, F(1) containing the extramembraneous catalytic core and F(0) containing the membrane proton channel, linked together by a central stalk and a peripheral stalk. During catalysis, ATP synthesis in the catalytic domain of F(1) is coupled via a rotary mechanism of the central stalk subunits to proton translocation.</text>
</comment>
<evidence type="ECO:0000256" key="7">
    <source>
        <dbReference type="HAMAP-Rule" id="MF_01416"/>
    </source>
</evidence>
<reference evidence="9 10" key="1">
    <citation type="submission" date="2020-04" db="EMBL/GenBank/DDBJ databases">
        <authorList>
            <person name="Hitch T.C.A."/>
            <person name="Wylensek D."/>
            <person name="Clavel T."/>
        </authorList>
    </citation>
    <scope>NUCLEOTIDE SEQUENCE [LARGE SCALE GENOMIC DNA]</scope>
    <source>
        <strain evidence="9 10">Oil-RF-744-FAT-WT-6-1</strain>
    </source>
</reference>
<accession>A0A848BT80</accession>
<dbReference type="InterPro" id="IPR000711">
    <property type="entry name" value="ATPase_OSCP/dsu"/>
</dbReference>
<dbReference type="KEGG" id="mhw:ACT01_09775"/>
<dbReference type="AlphaFoldDB" id="A0A848BT80"/>
<dbReference type="PANTHER" id="PTHR11910">
    <property type="entry name" value="ATP SYNTHASE DELTA CHAIN"/>
    <property type="match status" value="1"/>
</dbReference>
<dbReference type="NCBIfam" id="NF004403">
    <property type="entry name" value="PRK05758.2-4"/>
    <property type="match status" value="1"/>
</dbReference>
<evidence type="ECO:0000256" key="5">
    <source>
        <dbReference type="ARBA" id="ARBA00023136"/>
    </source>
</evidence>
<comment type="function">
    <text evidence="7">This protein is part of the stalk that links CF(0) to CF(1). It either transmits conformational changes from CF(0) to CF(1) or is implicated in proton conduction.</text>
</comment>